<evidence type="ECO:0000256" key="6">
    <source>
        <dbReference type="ARBA" id="ARBA00022989"/>
    </source>
</evidence>
<dbReference type="GO" id="GO:0005524">
    <property type="term" value="F:ATP binding"/>
    <property type="evidence" value="ECO:0007669"/>
    <property type="project" value="UniProtKB-UniRule"/>
</dbReference>
<dbReference type="PANTHER" id="PTHR48085">
    <property type="entry name" value="CADMIUM/ZINC-TRANSPORTING ATPASE HMA2-RELATED"/>
    <property type="match status" value="1"/>
</dbReference>
<dbReference type="SFLD" id="SFLDF00027">
    <property type="entry name" value="p-type_atpase"/>
    <property type="match status" value="1"/>
</dbReference>
<evidence type="ECO:0000256" key="4">
    <source>
        <dbReference type="ARBA" id="ARBA00022723"/>
    </source>
</evidence>
<protein>
    <recommendedName>
        <fullName evidence="10">P-type ATPase A domain-containing protein</fullName>
    </recommendedName>
</protein>
<dbReference type="EMBL" id="JALLBG020000018">
    <property type="protein sequence ID" value="KAL3771943.1"/>
    <property type="molecule type" value="Genomic_DNA"/>
</dbReference>
<dbReference type="Gene3D" id="3.30.70.100">
    <property type="match status" value="1"/>
</dbReference>
<dbReference type="InterPro" id="IPR059000">
    <property type="entry name" value="ATPase_P-type_domA"/>
</dbReference>
<dbReference type="InterPro" id="IPR027256">
    <property type="entry name" value="P-typ_ATPase_IB"/>
</dbReference>
<evidence type="ECO:0000256" key="2">
    <source>
        <dbReference type="ARBA" id="ARBA00006024"/>
    </source>
</evidence>
<keyword evidence="6 8" id="KW-1133">Transmembrane helix</keyword>
<dbReference type="InterPro" id="IPR018303">
    <property type="entry name" value="ATPase_P-typ_P_site"/>
</dbReference>
<dbReference type="NCBIfam" id="TIGR01494">
    <property type="entry name" value="ATPase_P-type"/>
    <property type="match status" value="1"/>
</dbReference>
<dbReference type="PRINTS" id="PR00120">
    <property type="entry name" value="HATPASE"/>
</dbReference>
<comment type="subcellular location">
    <subcellularLocation>
        <location evidence="1 8">Membrane</location>
    </subcellularLocation>
</comment>
<dbReference type="SFLD" id="SFLDS00003">
    <property type="entry name" value="Haloacid_Dehalogenase"/>
    <property type="match status" value="1"/>
</dbReference>
<keyword evidence="8" id="KW-0067">ATP-binding</keyword>
<evidence type="ECO:0000256" key="3">
    <source>
        <dbReference type="ARBA" id="ARBA00022692"/>
    </source>
</evidence>
<feature type="transmembrane region" description="Helical" evidence="8">
    <location>
        <begin position="1336"/>
        <end position="1355"/>
    </location>
</feature>
<dbReference type="SUPFAM" id="SSF56784">
    <property type="entry name" value="HAD-like"/>
    <property type="match status" value="1"/>
</dbReference>
<dbReference type="Proteomes" id="UP001530293">
    <property type="component" value="Unassembled WGS sequence"/>
</dbReference>
<keyword evidence="7 8" id="KW-0472">Membrane</keyword>
<feature type="compositionally biased region" description="Basic and acidic residues" evidence="9">
    <location>
        <begin position="41"/>
        <end position="52"/>
    </location>
</feature>
<dbReference type="Gene3D" id="3.40.50.1000">
    <property type="entry name" value="HAD superfamily/HAD-like"/>
    <property type="match status" value="1"/>
</dbReference>
<keyword evidence="5" id="KW-1278">Translocase</keyword>
<dbReference type="Pfam" id="PF00702">
    <property type="entry name" value="Hydrolase"/>
    <property type="match status" value="1"/>
</dbReference>
<evidence type="ECO:0000256" key="1">
    <source>
        <dbReference type="ARBA" id="ARBA00004370"/>
    </source>
</evidence>
<evidence type="ECO:0000313" key="12">
    <source>
        <dbReference type="Proteomes" id="UP001530293"/>
    </source>
</evidence>
<dbReference type="InterPro" id="IPR051014">
    <property type="entry name" value="Cation_Transport_ATPase_IB"/>
</dbReference>
<feature type="transmembrane region" description="Helical" evidence="8">
    <location>
        <begin position="1011"/>
        <end position="1036"/>
    </location>
</feature>
<evidence type="ECO:0000256" key="8">
    <source>
        <dbReference type="RuleBase" id="RU362081"/>
    </source>
</evidence>
<dbReference type="SUPFAM" id="SSF55008">
    <property type="entry name" value="HMA, heavy metal-associated domain"/>
    <property type="match status" value="1"/>
</dbReference>
<sequence length="1400" mass="150477">MANADTDNDTPPDGSGCCSHNKATGKGNDDSGSGGGCCTTRDNKDLQDENNKGTKLLPPTTTTTTAKKSPSCCGGGDHKCSSTTGHTSASTTSCCSKSKPAPADVVVVVKKSCCGKGTNSKSACGKGGGSCCDNENNSAENESCGAKKSCCASKAIPAVKKSCCDGKQNHEANSDNSPKQNSNDAKCCGDKGCCDDTLTNVQASSHSKSDCCSGKSNHNNDNNSLKCLAVIRPGESAVDVFDTTGKSKTFRISNHKGKQDILSGKKLCFSTHGASEDIGEMLTPCFEKGSGKHAETEDGCRCGIEEQHLHAHVYDPEVCGVDDDDGNKNCNSSGNISSSVARRKATDWRFLSQLTLHLDEDKEGEDMPYMPITASMPKVCNSNALQSQLTNKGLKLSHWLRWRNGGTSTSCGDNSYCGVKCKRHRLYPIQHEDHTDYLIHNETTGDLHMEHPNCASCGDVDIHGRFKLVHTRSWMADKSSRINLHVYEVHEEPFHLLDFLSGLFEFESSRVHAARAVVVEDSLSRVGRSQFSVKGICCASEIPQVEAILRPLQGVSKISVNPTTKMGEFGLFAYNHLRVDPFAYLFTPYLSTLFQSIVYVDHDFDIISAEDIAHSLDSEGFESTVIKNGATADQMAGIPSDVFVKSTFDLTDALHASGDADRGKLREVVQACLDHKCKEKQVANIFVDLQEDILALEHNPYYLTAASIIDILARQLQGVKIITDGGADGMWALQSIKGNAEEHIEQKSSTVRWPVVLSGIFWIISMLSFIGGNWEYLKYVALLSVAFGLPSIAVKAFRTLRRLHFDVNCMMLFAALGALPLQEYTESAAVTFLFAISETLEQRATARARGALSAIVRLRPEYANVINPITKDIVVLPANCVAVGTSVSVRPGDKIPCDGIVIEGKSTVDEASLTGESRPVTKSAGMRVSGGTINNGNTQLVIKTTATSNNSAVSRLIRLIEEAQTNRSETEKIVDSFAKIYTPIVVLLAFSMCTIPWAFGTETGIFWSRNGLITMVIACPCSLIISTPVTYVAGLAATAQRGVIVKGGQYLEALGRVKSIYFDKTGTLTQGIFAMLHFNVIGETRSRNEVLGYLALMEAPASHPLSSAIVKGAANEGVDIPKLRLENHTLLPGEGITAIVAGKQVVHVGNKKLFQRLGLYDNLPEEVKAMTEGWAQASGTVGFISIEGEGILAAYCVADKIRDEAKDVVGTLNSMGIGITMLTGDQRQSALKIGGLIGLKDHDIVSELLPEDKLAHISDKVNETRAAKKCWKAKRAVMMVGDGVNDAPALALADVSVAMGEGAALAMETADVTLMDSNLEKLLYTVLMGRRVIRTILENIVFSFVVKAIVMGFAFSGRATLWAAIASDVGAMLLVTLNGMKLLPSSRKVREMNVGEPSPV</sequence>
<comment type="similarity">
    <text evidence="2 8">Belongs to the cation transport ATPase (P-type) (TC 3.A.3) family. Type IB subfamily.</text>
</comment>
<feature type="region of interest" description="Disordered" evidence="9">
    <location>
        <begin position="1"/>
        <end position="74"/>
    </location>
</feature>
<reference evidence="11 12" key="1">
    <citation type="submission" date="2024-10" db="EMBL/GenBank/DDBJ databases">
        <title>Updated reference genomes for cyclostephanoid diatoms.</title>
        <authorList>
            <person name="Roberts W.R."/>
            <person name="Alverson A.J."/>
        </authorList>
    </citation>
    <scope>NUCLEOTIDE SEQUENCE [LARGE SCALE GENOMIC DNA]</scope>
    <source>
        <strain evidence="11 12">AJA232-27</strain>
    </source>
</reference>
<dbReference type="Pfam" id="PF00122">
    <property type="entry name" value="E1-E2_ATPase"/>
    <property type="match status" value="1"/>
</dbReference>
<dbReference type="CDD" id="cd02079">
    <property type="entry name" value="P-type_ATPase_HM"/>
    <property type="match status" value="1"/>
</dbReference>
<dbReference type="InterPro" id="IPR023299">
    <property type="entry name" value="ATPase_P-typ_cyto_dom_N"/>
</dbReference>
<keyword evidence="4 8" id="KW-0479">Metal-binding</keyword>
<dbReference type="InterPro" id="IPR044492">
    <property type="entry name" value="P_typ_ATPase_HD_dom"/>
</dbReference>
<dbReference type="NCBIfam" id="TIGR01525">
    <property type="entry name" value="ATPase-IB_hvy"/>
    <property type="match status" value="1"/>
</dbReference>
<keyword evidence="12" id="KW-1185">Reference proteome</keyword>
<organism evidence="11 12">
    <name type="scientific">Discostella pseudostelligera</name>
    <dbReference type="NCBI Taxonomy" id="259834"/>
    <lineage>
        <taxon>Eukaryota</taxon>
        <taxon>Sar</taxon>
        <taxon>Stramenopiles</taxon>
        <taxon>Ochrophyta</taxon>
        <taxon>Bacillariophyta</taxon>
        <taxon>Coscinodiscophyceae</taxon>
        <taxon>Thalassiosirophycidae</taxon>
        <taxon>Stephanodiscales</taxon>
        <taxon>Stephanodiscaceae</taxon>
        <taxon>Discostella</taxon>
    </lineage>
</organism>
<evidence type="ECO:0000256" key="9">
    <source>
        <dbReference type="SAM" id="MobiDB-lite"/>
    </source>
</evidence>
<dbReference type="PROSITE" id="PS00154">
    <property type="entry name" value="ATPASE_E1_E2"/>
    <property type="match status" value="1"/>
</dbReference>
<dbReference type="InterPro" id="IPR001757">
    <property type="entry name" value="P_typ_ATPase"/>
</dbReference>
<feature type="transmembrane region" description="Helical" evidence="8">
    <location>
        <begin position="1361"/>
        <end position="1380"/>
    </location>
</feature>
<dbReference type="InterPro" id="IPR036163">
    <property type="entry name" value="HMA_dom_sf"/>
</dbReference>
<dbReference type="PANTHER" id="PTHR48085:SF5">
    <property type="entry name" value="CADMIUM_ZINC-TRANSPORTING ATPASE HMA4-RELATED"/>
    <property type="match status" value="1"/>
</dbReference>
<dbReference type="InterPro" id="IPR036412">
    <property type="entry name" value="HAD-like_sf"/>
</dbReference>
<dbReference type="Gene3D" id="2.70.150.10">
    <property type="entry name" value="Calcium-transporting ATPase, cytoplasmic transduction domain A"/>
    <property type="match status" value="1"/>
</dbReference>
<dbReference type="FunFam" id="2.70.150.10:FF:000002">
    <property type="entry name" value="Copper-transporting ATPase 1, putative"/>
    <property type="match status" value="1"/>
</dbReference>
<accession>A0ABD3N7D4</accession>
<dbReference type="SUPFAM" id="SSF81665">
    <property type="entry name" value="Calcium ATPase, transmembrane domain M"/>
    <property type="match status" value="1"/>
</dbReference>
<dbReference type="PROSITE" id="PS01229">
    <property type="entry name" value="COF_2"/>
    <property type="match status" value="1"/>
</dbReference>
<evidence type="ECO:0000313" key="11">
    <source>
        <dbReference type="EMBL" id="KAL3771943.1"/>
    </source>
</evidence>
<feature type="transmembrane region" description="Helical" evidence="8">
    <location>
        <begin position="980"/>
        <end position="999"/>
    </location>
</feature>
<comment type="caution">
    <text evidence="11">The sequence shown here is derived from an EMBL/GenBank/DDBJ whole genome shotgun (WGS) entry which is preliminary data.</text>
</comment>
<dbReference type="SFLD" id="SFLDG00002">
    <property type="entry name" value="C1.7:_P-type_atpase_like"/>
    <property type="match status" value="1"/>
</dbReference>
<dbReference type="GO" id="GO:0046872">
    <property type="term" value="F:metal ion binding"/>
    <property type="evidence" value="ECO:0007669"/>
    <property type="project" value="UniProtKB-KW"/>
</dbReference>
<dbReference type="InterPro" id="IPR023298">
    <property type="entry name" value="ATPase_P-typ_TM_dom_sf"/>
</dbReference>
<feature type="compositionally biased region" description="Low complexity" evidence="9">
    <location>
        <begin position="54"/>
        <end position="71"/>
    </location>
</feature>
<evidence type="ECO:0000256" key="7">
    <source>
        <dbReference type="ARBA" id="ARBA00023136"/>
    </source>
</evidence>
<dbReference type="PRINTS" id="PR00119">
    <property type="entry name" value="CATATPASE"/>
</dbReference>
<dbReference type="Gene3D" id="3.40.1110.10">
    <property type="entry name" value="Calcium-transporting ATPase, cytoplasmic domain N"/>
    <property type="match status" value="1"/>
</dbReference>
<name>A0ABD3N7D4_9STRA</name>
<gene>
    <name evidence="11" type="ORF">ACHAWU_009366</name>
</gene>
<feature type="compositionally biased region" description="Acidic residues" evidence="9">
    <location>
        <begin position="1"/>
        <end position="10"/>
    </location>
</feature>
<keyword evidence="3 8" id="KW-0812">Transmembrane</keyword>
<evidence type="ECO:0000256" key="5">
    <source>
        <dbReference type="ARBA" id="ARBA00022967"/>
    </source>
</evidence>
<dbReference type="InterPro" id="IPR023214">
    <property type="entry name" value="HAD_sf"/>
</dbReference>
<feature type="transmembrane region" description="Helical" evidence="8">
    <location>
        <begin position="751"/>
        <end position="770"/>
    </location>
</feature>
<evidence type="ECO:0000259" key="10">
    <source>
        <dbReference type="Pfam" id="PF00122"/>
    </source>
</evidence>
<dbReference type="InterPro" id="IPR008250">
    <property type="entry name" value="ATPase_P-typ_transduc_dom_A_sf"/>
</dbReference>
<dbReference type="GO" id="GO:0016020">
    <property type="term" value="C:membrane"/>
    <property type="evidence" value="ECO:0007669"/>
    <property type="project" value="UniProtKB-SubCell"/>
</dbReference>
<proteinExistence type="inferred from homology"/>
<feature type="domain" description="P-type ATPase A" evidence="10">
    <location>
        <begin position="858"/>
        <end position="961"/>
    </location>
</feature>
<dbReference type="SUPFAM" id="SSF81653">
    <property type="entry name" value="Calcium ATPase, transduction domain A"/>
    <property type="match status" value="1"/>
</dbReference>
<keyword evidence="8" id="KW-0547">Nucleotide-binding</keyword>